<evidence type="ECO:0000259" key="1">
    <source>
        <dbReference type="Pfam" id="PF14065"/>
    </source>
</evidence>
<name>A0A6H9V4G0_9ACTN</name>
<dbReference type="RefSeq" id="WP_150946688.1">
    <property type="nucleotide sequence ID" value="NZ_VZRB01000005.1"/>
</dbReference>
<dbReference type="InterPro" id="IPR025351">
    <property type="entry name" value="Pvc16_N"/>
</dbReference>
<protein>
    <submittedName>
        <fullName evidence="2">DUF4255 domain-containing protein</fullName>
    </submittedName>
</protein>
<organism evidence="2 3">
    <name type="scientific">Streptomyces luteolifulvus</name>
    <dbReference type="NCBI Taxonomy" id="2615112"/>
    <lineage>
        <taxon>Bacteria</taxon>
        <taxon>Bacillati</taxon>
        <taxon>Actinomycetota</taxon>
        <taxon>Actinomycetes</taxon>
        <taxon>Kitasatosporales</taxon>
        <taxon>Streptomycetaceae</taxon>
        <taxon>Streptomyces</taxon>
    </lineage>
</organism>
<dbReference type="Pfam" id="PF14065">
    <property type="entry name" value="Pvc16_N"/>
    <property type="match status" value="1"/>
</dbReference>
<feature type="domain" description="Pvc16 N-terminal" evidence="1">
    <location>
        <begin position="4"/>
        <end position="156"/>
    </location>
</feature>
<sequence>MIDDVTSTLKDVIENRSGFPAGWVEVTSLDSGTNLTVGKLHICLYAVEEHGHVRNAPLVSTPAGYERPPLGLVLSYVMTYTGEHLECQKRLARVAQVFHSTPRLGAADIDPALQPRIQQLTVRLLSPTPEERTGLWTAYGRDFRLSLYYGVETVPLPLLESAGIDRVREHRITYGEVRG</sequence>
<proteinExistence type="predicted"/>
<keyword evidence="3" id="KW-1185">Reference proteome</keyword>
<gene>
    <name evidence="2" type="ORF">F7R91_09970</name>
</gene>
<evidence type="ECO:0000313" key="3">
    <source>
        <dbReference type="Proteomes" id="UP000442707"/>
    </source>
</evidence>
<evidence type="ECO:0000313" key="2">
    <source>
        <dbReference type="EMBL" id="KAB1148219.1"/>
    </source>
</evidence>
<dbReference type="AlphaFoldDB" id="A0A6H9V4G0"/>
<dbReference type="EMBL" id="VZRB01000005">
    <property type="protein sequence ID" value="KAB1148219.1"/>
    <property type="molecule type" value="Genomic_DNA"/>
</dbReference>
<reference evidence="2 3" key="1">
    <citation type="submission" date="2019-09" db="EMBL/GenBank/DDBJ databases">
        <title>Screening of Novel Bioactive Compounds from Soil-Associated.</title>
        <authorList>
            <person name="Zhao S."/>
        </authorList>
    </citation>
    <scope>NUCLEOTIDE SEQUENCE [LARGE SCALE GENOMIC DNA]</scope>
    <source>
        <strain evidence="2 3">HIT-DPA4</strain>
    </source>
</reference>
<accession>A0A6H9V4G0</accession>
<dbReference type="Proteomes" id="UP000442707">
    <property type="component" value="Unassembled WGS sequence"/>
</dbReference>
<comment type="caution">
    <text evidence="2">The sequence shown here is derived from an EMBL/GenBank/DDBJ whole genome shotgun (WGS) entry which is preliminary data.</text>
</comment>